<reference evidence="2" key="2">
    <citation type="submission" date="2015-01" db="EMBL/GenBank/DDBJ databases">
        <title>Evolutionary Origins and Diversification of the Mycorrhizal Mutualists.</title>
        <authorList>
            <consortium name="DOE Joint Genome Institute"/>
            <consortium name="Mycorrhizal Genomics Consortium"/>
            <person name="Kohler A."/>
            <person name="Kuo A."/>
            <person name="Nagy L.G."/>
            <person name="Floudas D."/>
            <person name="Copeland A."/>
            <person name="Barry K.W."/>
            <person name="Cichocki N."/>
            <person name="Veneault-Fourrey C."/>
            <person name="LaButti K."/>
            <person name="Lindquist E.A."/>
            <person name="Lipzen A."/>
            <person name="Lundell T."/>
            <person name="Morin E."/>
            <person name="Murat C."/>
            <person name="Riley R."/>
            <person name="Ohm R."/>
            <person name="Sun H."/>
            <person name="Tunlid A."/>
            <person name="Henrissat B."/>
            <person name="Grigoriev I.V."/>
            <person name="Hibbett D.S."/>
            <person name="Martin F."/>
        </authorList>
    </citation>
    <scope>NUCLEOTIDE SEQUENCE [LARGE SCALE GENOMIC DNA]</scope>
    <source>
        <strain evidence="2">F 1598</strain>
    </source>
</reference>
<sequence>MNVDCKFDSSSCTYAAGRCHVIECAIFAISIKSSRSQPLIVALINLQIHLALFHLMGERVKFVGAYIFTRTYCGRSRNMYCKASGLRVIINTGTHDINIRYLLVIHVRDCPTDGHPPAFNRPET</sequence>
<organism evidence="1 2">
    <name type="scientific">Piloderma croceum (strain F 1598)</name>
    <dbReference type="NCBI Taxonomy" id="765440"/>
    <lineage>
        <taxon>Eukaryota</taxon>
        <taxon>Fungi</taxon>
        <taxon>Dikarya</taxon>
        <taxon>Basidiomycota</taxon>
        <taxon>Agaricomycotina</taxon>
        <taxon>Agaricomycetes</taxon>
        <taxon>Agaricomycetidae</taxon>
        <taxon>Atheliales</taxon>
        <taxon>Atheliaceae</taxon>
        <taxon>Piloderma</taxon>
    </lineage>
</organism>
<reference evidence="1 2" key="1">
    <citation type="submission" date="2014-04" db="EMBL/GenBank/DDBJ databases">
        <authorList>
            <consortium name="DOE Joint Genome Institute"/>
            <person name="Kuo A."/>
            <person name="Tarkka M."/>
            <person name="Buscot F."/>
            <person name="Kohler A."/>
            <person name="Nagy L.G."/>
            <person name="Floudas D."/>
            <person name="Copeland A."/>
            <person name="Barry K.W."/>
            <person name="Cichocki N."/>
            <person name="Veneault-Fourrey C."/>
            <person name="LaButti K."/>
            <person name="Lindquist E.A."/>
            <person name="Lipzen A."/>
            <person name="Lundell T."/>
            <person name="Morin E."/>
            <person name="Murat C."/>
            <person name="Sun H."/>
            <person name="Tunlid A."/>
            <person name="Henrissat B."/>
            <person name="Grigoriev I.V."/>
            <person name="Hibbett D.S."/>
            <person name="Martin F."/>
            <person name="Nordberg H.P."/>
            <person name="Cantor M.N."/>
            <person name="Hua S.X."/>
        </authorList>
    </citation>
    <scope>NUCLEOTIDE SEQUENCE [LARGE SCALE GENOMIC DNA]</scope>
    <source>
        <strain evidence="1 2">F 1598</strain>
    </source>
</reference>
<dbReference type="HOGENOM" id="CLU_2004768_0_0_1"/>
<dbReference type="AlphaFoldDB" id="A0A0C3FQ17"/>
<dbReference type="InParanoid" id="A0A0C3FQ17"/>
<keyword evidence="2" id="KW-1185">Reference proteome</keyword>
<evidence type="ECO:0000313" key="1">
    <source>
        <dbReference type="EMBL" id="KIM86210.1"/>
    </source>
</evidence>
<dbReference type="Proteomes" id="UP000054166">
    <property type="component" value="Unassembled WGS sequence"/>
</dbReference>
<accession>A0A0C3FQ17</accession>
<gene>
    <name evidence="1" type="ORF">PILCRDRAFT_319388</name>
</gene>
<protein>
    <submittedName>
        <fullName evidence="1">Uncharacterized protein</fullName>
    </submittedName>
</protein>
<proteinExistence type="predicted"/>
<name>A0A0C3FQ17_PILCF</name>
<evidence type="ECO:0000313" key="2">
    <source>
        <dbReference type="Proteomes" id="UP000054166"/>
    </source>
</evidence>
<dbReference type="EMBL" id="KN832982">
    <property type="protein sequence ID" value="KIM86210.1"/>
    <property type="molecule type" value="Genomic_DNA"/>
</dbReference>